<proteinExistence type="predicted"/>
<organism evidence="1">
    <name type="scientific">Timema genevievae</name>
    <name type="common">Walking stick</name>
    <dbReference type="NCBI Taxonomy" id="629358"/>
    <lineage>
        <taxon>Eukaryota</taxon>
        <taxon>Metazoa</taxon>
        <taxon>Ecdysozoa</taxon>
        <taxon>Arthropoda</taxon>
        <taxon>Hexapoda</taxon>
        <taxon>Insecta</taxon>
        <taxon>Pterygota</taxon>
        <taxon>Neoptera</taxon>
        <taxon>Polyneoptera</taxon>
        <taxon>Phasmatodea</taxon>
        <taxon>Timematodea</taxon>
        <taxon>Timematoidea</taxon>
        <taxon>Timematidae</taxon>
        <taxon>Timema</taxon>
    </lineage>
</organism>
<name>A0A7R9K863_TIMGE</name>
<dbReference type="AlphaFoldDB" id="A0A7R9K863"/>
<protein>
    <submittedName>
        <fullName evidence="1">Uncharacterized protein</fullName>
    </submittedName>
</protein>
<sequence length="332" mass="37653">MNSSKVGTTARRWSRNIVAMRCQWSCFGRVKDSIRGAYTHAWDAWKDLKSNRVVRPLSMMWKQPCGSNSTAACEHGPSESGDEQCLVVGLASERRLYQLVRGATFEVYLHLCGGRVESHFRKTNLSTSDQDSNLDLPVIESPVCYESSALDHVATEATCVWAHRLNYVVPARAVQSIQRNLLLRFAGAYRTVVTDALCVALGVWPLDLLVKKKTIGYWKRKNNWEKVRILSSPEVETSEDAEIVLLRKWQRRWEGSETGRRAYKLFPNVVERIDQVHLELSPDLVHFITGKGPYPESLRKMGLVESDLCECGEVCTPKHAVLECARTLEIED</sequence>
<reference evidence="1" key="1">
    <citation type="submission" date="2020-11" db="EMBL/GenBank/DDBJ databases">
        <authorList>
            <person name="Tran Van P."/>
        </authorList>
    </citation>
    <scope>NUCLEOTIDE SEQUENCE</scope>
</reference>
<evidence type="ECO:0000313" key="1">
    <source>
        <dbReference type="EMBL" id="CAD7606022.1"/>
    </source>
</evidence>
<accession>A0A7R9K863</accession>
<gene>
    <name evidence="1" type="ORF">TGEB3V08_LOCUS9702</name>
</gene>
<dbReference type="EMBL" id="OE844718">
    <property type="protein sequence ID" value="CAD7606022.1"/>
    <property type="molecule type" value="Genomic_DNA"/>
</dbReference>